<accession>A0A1I6MDR4</accession>
<proteinExistence type="predicted"/>
<dbReference type="Pfam" id="PF00578">
    <property type="entry name" value="AhpC-TSA"/>
    <property type="match status" value="1"/>
</dbReference>
<organism evidence="4 5">
    <name type="scientific">Granulicella pectinivorans</name>
    <dbReference type="NCBI Taxonomy" id="474950"/>
    <lineage>
        <taxon>Bacteria</taxon>
        <taxon>Pseudomonadati</taxon>
        <taxon>Acidobacteriota</taxon>
        <taxon>Terriglobia</taxon>
        <taxon>Terriglobales</taxon>
        <taxon>Acidobacteriaceae</taxon>
        <taxon>Granulicella</taxon>
    </lineage>
</organism>
<dbReference type="InterPro" id="IPR036249">
    <property type="entry name" value="Thioredoxin-like_sf"/>
</dbReference>
<dbReference type="InterPro" id="IPR013766">
    <property type="entry name" value="Thioredoxin_domain"/>
</dbReference>
<feature type="compositionally biased region" description="Polar residues" evidence="1">
    <location>
        <begin position="248"/>
        <end position="258"/>
    </location>
</feature>
<dbReference type="SUPFAM" id="SSF52833">
    <property type="entry name" value="Thioredoxin-like"/>
    <property type="match status" value="1"/>
</dbReference>
<protein>
    <submittedName>
        <fullName evidence="4">Glutathione peroxidase, house-cleaning role in reducing lipid peroxides</fullName>
    </submittedName>
</protein>
<dbReference type="PANTHER" id="PTHR42852:SF13">
    <property type="entry name" value="PROTEIN DIPZ"/>
    <property type="match status" value="1"/>
</dbReference>
<dbReference type="GO" id="GO:0004601">
    <property type="term" value="F:peroxidase activity"/>
    <property type="evidence" value="ECO:0007669"/>
    <property type="project" value="UniProtKB-KW"/>
</dbReference>
<keyword evidence="4" id="KW-0575">Peroxidase</keyword>
<feature type="chain" id="PRO_5011613414" evidence="2">
    <location>
        <begin position="32"/>
        <end position="476"/>
    </location>
</feature>
<dbReference type="Gene3D" id="3.40.30.10">
    <property type="entry name" value="Glutaredoxin"/>
    <property type="match status" value="1"/>
</dbReference>
<feature type="domain" description="Thioredoxin" evidence="3">
    <location>
        <begin position="295"/>
        <end position="457"/>
    </location>
</feature>
<feature type="signal peptide" evidence="2">
    <location>
        <begin position="1"/>
        <end position="31"/>
    </location>
</feature>
<evidence type="ECO:0000313" key="4">
    <source>
        <dbReference type="EMBL" id="SFS13859.1"/>
    </source>
</evidence>
<dbReference type="STRING" id="474950.SAMN05421771_2409"/>
<dbReference type="Proteomes" id="UP000199024">
    <property type="component" value="Unassembled WGS sequence"/>
</dbReference>
<evidence type="ECO:0000259" key="3">
    <source>
        <dbReference type="PROSITE" id="PS51352"/>
    </source>
</evidence>
<dbReference type="InterPro" id="IPR050553">
    <property type="entry name" value="Thioredoxin_ResA/DsbE_sf"/>
</dbReference>
<evidence type="ECO:0000256" key="2">
    <source>
        <dbReference type="SAM" id="SignalP"/>
    </source>
</evidence>
<evidence type="ECO:0000313" key="5">
    <source>
        <dbReference type="Proteomes" id="UP000199024"/>
    </source>
</evidence>
<gene>
    <name evidence="4" type="ORF">SAMN05421771_2409</name>
</gene>
<keyword evidence="4" id="KW-0560">Oxidoreductase</keyword>
<dbReference type="AlphaFoldDB" id="A0A1I6MDR4"/>
<dbReference type="PANTHER" id="PTHR42852">
    <property type="entry name" value="THIOL:DISULFIDE INTERCHANGE PROTEIN DSBE"/>
    <property type="match status" value="1"/>
</dbReference>
<name>A0A1I6MDR4_9BACT</name>
<dbReference type="EMBL" id="FOZL01000001">
    <property type="protein sequence ID" value="SFS13859.1"/>
    <property type="molecule type" value="Genomic_DNA"/>
</dbReference>
<keyword evidence="2" id="KW-0732">Signal</keyword>
<dbReference type="PROSITE" id="PS51352">
    <property type="entry name" value="THIOREDOXIN_2"/>
    <property type="match status" value="1"/>
</dbReference>
<feature type="region of interest" description="Disordered" evidence="1">
    <location>
        <begin position="239"/>
        <end position="260"/>
    </location>
</feature>
<evidence type="ECO:0000256" key="1">
    <source>
        <dbReference type="SAM" id="MobiDB-lite"/>
    </source>
</evidence>
<reference evidence="4 5" key="1">
    <citation type="submission" date="2016-10" db="EMBL/GenBank/DDBJ databases">
        <authorList>
            <person name="de Groot N.N."/>
        </authorList>
    </citation>
    <scope>NUCLEOTIDE SEQUENCE [LARGE SCALE GENOMIC DNA]</scope>
    <source>
        <strain evidence="4 5">DSM 21001</strain>
    </source>
</reference>
<dbReference type="InterPro" id="IPR000866">
    <property type="entry name" value="AhpC/TSA"/>
</dbReference>
<sequence>MKANRKGNTTMKSISRASGLLLMFASVGASAAFAQATNPAIDGRWDASLNNHGTIIPFRLDISGSGASLKGTFYNGFVPFDGTTNATFQDGKLVLNIEHYLTTITATLKDGQFTGNINTQSRGPAAEYDFQATRHVDTVSSAANVPSIAGSWIIPLDAPTSKGEKAFRFIVEQRGAEVAASILRVDGDTGAYSGTYKDGRWVLSHFDGSRPGVIEVSLTKDGTLEVLQNAARAKKPAEQATAGAGAYQTVSASSNNKSYGEETVDSRYTSKLVAFRADVALAKGLPQPENYDTHTTVRDPKEKFAFNFPDVNGKLVSSDDPRFKDKVVLAIVTGTWCPNCHDEAQYLVQLDKKYRDKGLAIVALDFEEPEQQGSLERERAFVKQYGVEYTYLIAGAPAEMWEKVPQAVNLNTWPATIFVGRDGLVKGIHSGFASPASGEFNQQLQKDFTAKIEQLLAEKASQHVASSLDGSNKPGE</sequence>
<keyword evidence="5" id="KW-1185">Reference proteome</keyword>
<dbReference type="CDD" id="cd02966">
    <property type="entry name" value="TlpA_like_family"/>
    <property type="match status" value="1"/>
</dbReference>